<organism evidence="2 3">
    <name type="scientific">Gordonia malaquae NBRC 108250</name>
    <dbReference type="NCBI Taxonomy" id="1223542"/>
    <lineage>
        <taxon>Bacteria</taxon>
        <taxon>Bacillati</taxon>
        <taxon>Actinomycetota</taxon>
        <taxon>Actinomycetes</taxon>
        <taxon>Mycobacteriales</taxon>
        <taxon>Gordoniaceae</taxon>
        <taxon>Gordonia</taxon>
    </lineage>
</organism>
<name>M3VFT3_GORML</name>
<dbReference type="EMBL" id="BAOP01000017">
    <property type="protein sequence ID" value="GAC80354.1"/>
    <property type="molecule type" value="Genomic_DNA"/>
</dbReference>
<dbReference type="eggNOG" id="COG4319">
    <property type="taxonomic scope" value="Bacteria"/>
</dbReference>
<dbReference type="Pfam" id="PF13577">
    <property type="entry name" value="SnoaL_4"/>
    <property type="match status" value="1"/>
</dbReference>
<evidence type="ECO:0000259" key="1">
    <source>
        <dbReference type="Pfam" id="PF13577"/>
    </source>
</evidence>
<dbReference type="STRING" id="410332.SAMN04488550_0285"/>
<keyword evidence="3" id="KW-1185">Reference proteome</keyword>
<dbReference type="Proteomes" id="UP000035009">
    <property type="component" value="Unassembled WGS sequence"/>
</dbReference>
<sequence>MTIEERLDALEGRLRSAEDRLAIMDLVHSYGAAVDTGSAQVTADIFTSDGVYDVDTGLLAGREEIAAMVEGDPHQGLIAHGCGHLMTAPQITLDGDRATVRSYSQLIVRRASTDGFAVARLTANQWDLIRTDDGWRVERRIARMVDGSAEPRDLLRPQ</sequence>
<dbReference type="RefSeq" id="WP_008379320.1">
    <property type="nucleotide sequence ID" value="NZ_BAOP01000017.1"/>
</dbReference>
<reference evidence="2 3" key="1">
    <citation type="submission" date="2013-02" db="EMBL/GenBank/DDBJ databases">
        <title>Whole genome shotgun sequence of Gordonia malaquae NBRC 108250.</title>
        <authorList>
            <person name="Yoshida I."/>
            <person name="Hosoyama A."/>
            <person name="Tsuchikane K."/>
            <person name="Ando Y."/>
            <person name="Baba S."/>
            <person name="Ohji S."/>
            <person name="Hamada M."/>
            <person name="Tamura T."/>
            <person name="Yamazoe A."/>
            <person name="Yamazaki S."/>
            <person name="Fujita N."/>
        </authorList>
    </citation>
    <scope>NUCLEOTIDE SEQUENCE [LARGE SCALE GENOMIC DNA]</scope>
    <source>
        <strain evidence="2 3">NBRC 108250</strain>
    </source>
</reference>
<feature type="domain" description="SnoaL-like" evidence="1">
    <location>
        <begin position="16"/>
        <end position="140"/>
    </location>
</feature>
<proteinExistence type="predicted"/>
<dbReference type="AlphaFoldDB" id="M3VFT3"/>
<dbReference type="SUPFAM" id="SSF54427">
    <property type="entry name" value="NTF2-like"/>
    <property type="match status" value="1"/>
</dbReference>
<gene>
    <name evidence="2" type="ORF">GM1_017_00120</name>
</gene>
<protein>
    <recommendedName>
        <fullName evidence="1">SnoaL-like domain-containing protein</fullName>
    </recommendedName>
</protein>
<comment type="caution">
    <text evidence="2">The sequence shown here is derived from an EMBL/GenBank/DDBJ whole genome shotgun (WGS) entry which is preliminary data.</text>
</comment>
<dbReference type="InterPro" id="IPR037401">
    <property type="entry name" value="SnoaL-like"/>
</dbReference>
<accession>M3VFT3</accession>
<evidence type="ECO:0000313" key="2">
    <source>
        <dbReference type="EMBL" id="GAC80354.1"/>
    </source>
</evidence>
<evidence type="ECO:0000313" key="3">
    <source>
        <dbReference type="Proteomes" id="UP000035009"/>
    </source>
</evidence>
<dbReference type="Gene3D" id="3.10.450.50">
    <property type="match status" value="1"/>
</dbReference>
<dbReference type="InterPro" id="IPR032710">
    <property type="entry name" value="NTF2-like_dom_sf"/>
</dbReference>
<dbReference type="OrthoDB" id="8225471at2"/>